<dbReference type="InterPro" id="IPR033891">
    <property type="entry name" value="TTC38"/>
</dbReference>
<dbReference type="SUPFAM" id="SSF48452">
    <property type="entry name" value="TPR-like"/>
    <property type="match status" value="1"/>
</dbReference>
<reference evidence="5 6" key="1">
    <citation type="submission" date="2017-06" db="EMBL/GenBank/DDBJ databases">
        <title>Complete genome sequence of Nitrospirillum amazonense strain CBAmC, an endophytic nitrogen-fixing and plant growth-promoting bacterium, isolated from sugarcane.</title>
        <authorList>
            <person name="Schwab S."/>
            <person name="dos Santos Teixeira K.R."/>
            <person name="Simoes Araujo J.L."/>
            <person name="Soares Vidal M."/>
            <person name="Borges de Freitas H.R."/>
            <person name="Rivello Crivelaro A.L."/>
            <person name="Bueno de Camargo Nunes A."/>
            <person name="dos Santos C.M."/>
            <person name="Palmeira da Silva Rosa D."/>
            <person name="da Silva Padilha D."/>
            <person name="da Silva E."/>
            <person name="Araujo Terra L."/>
            <person name="Soares Mendes V."/>
            <person name="Farinelli L."/>
            <person name="Magalhaes Cruz L."/>
            <person name="Baldani J.I."/>
        </authorList>
    </citation>
    <scope>NUCLEOTIDE SEQUENCE [LARGE SCALE GENOMIC DNA]</scope>
    <source>
        <strain evidence="5 6">CBAmC</strain>
    </source>
</reference>
<dbReference type="CDD" id="cd05804">
    <property type="entry name" value="StaR_like"/>
    <property type="match status" value="1"/>
</dbReference>
<dbReference type="Gene3D" id="1.25.40.10">
    <property type="entry name" value="Tetratricopeptide repeat domain"/>
    <property type="match status" value="1"/>
</dbReference>
<dbReference type="PANTHER" id="PTHR16263:SF4">
    <property type="entry name" value="TETRATRICOPEPTIDE REPEAT PROTEIN 38"/>
    <property type="match status" value="1"/>
</dbReference>
<organism evidence="5 6">
    <name type="scientific">Nitrospirillum viridazoti CBAmc</name>
    <dbReference type="NCBI Taxonomy" id="1441467"/>
    <lineage>
        <taxon>Bacteria</taxon>
        <taxon>Pseudomonadati</taxon>
        <taxon>Pseudomonadota</taxon>
        <taxon>Alphaproteobacteria</taxon>
        <taxon>Rhodospirillales</taxon>
        <taxon>Azospirillaceae</taxon>
        <taxon>Nitrospirillum</taxon>
        <taxon>Nitrospirillum viridazoti</taxon>
    </lineage>
</organism>
<dbReference type="AlphaFoldDB" id="A0A248JYQ6"/>
<dbReference type="EMBL" id="CP022112">
    <property type="protein sequence ID" value="ASG23863.1"/>
    <property type="molecule type" value="Genomic_DNA"/>
</dbReference>
<keyword evidence="4" id="KW-0802">TPR repeat</keyword>
<dbReference type="KEGG" id="nao:Y958_23150"/>
<dbReference type="Proteomes" id="UP000197153">
    <property type="component" value="Chromosome 3"/>
</dbReference>
<keyword evidence="3" id="KW-0677">Repeat</keyword>
<evidence type="ECO:0000256" key="2">
    <source>
        <dbReference type="ARBA" id="ARBA00019992"/>
    </source>
</evidence>
<gene>
    <name evidence="5" type="ORF">Y958_23150</name>
</gene>
<evidence type="ECO:0000256" key="3">
    <source>
        <dbReference type="ARBA" id="ARBA00022737"/>
    </source>
</evidence>
<dbReference type="RefSeq" id="WP_088874328.1">
    <property type="nucleotide sequence ID" value="NZ_CP022112.1"/>
</dbReference>
<evidence type="ECO:0000256" key="1">
    <source>
        <dbReference type="ARBA" id="ARBA00005857"/>
    </source>
</evidence>
<comment type="similarity">
    <text evidence="1">Belongs to the TTC38 family.</text>
</comment>
<dbReference type="PANTHER" id="PTHR16263">
    <property type="entry name" value="TETRATRICOPEPTIDE REPEAT PROTEIN 38"/>
    <property type="match status" value="1"/>
</dbReference>
<evidence type="ECO:0000313" key="5">
    <source>
        <dbReference type="EMBL" id="ASG23863.1"/>
    </source>
</evidence>
<accession>A0A248JYQ6</accession>
<proteinExistence type="inferred from homology"/>
<dbReference type="InterPro" id="IPR011990">
    <property type="entry name" value="TPR-like_helical_dom_sf"/>
</dbReference>
<evidence type="ECO:0000256" key="4">
    <source>
        <dbReference type="ARBA" id="ARBA00022803"/>
    </source>
</evidence>
<keyword evidence="6" id="KW-1185">Reference proteome</keyword>
<evidence type="ECO:0000313" key="6">
    <source>
        <dbReference type="Proteomes" id="UP000197153"/>
    </source>
</evidence>
<protein>
    <recommendedName>
        <fullName evidence="2">Tetratricopeptide repeat protein 38</fullName>
    </recommendedName>
</protein>
<sequence length="465" mass="50873">MDEDFLGNPITTDGAHSAGLIDDFVGGLLAYETRAVNLLAVADEAADLPLVQTYAGMLWMFLESTDGPGRAAPYVARALTAARHGTRREQLNAAMLEAWWRDDIPAALALGDRIAEEFPRDLAAVKVHQYLNFNRGQSPDMVRIALKVLPRAGDVAYLHGMLAFGYEQCHLLDEAEAAARRAITLKRKEPWAHHALAHVMLTRGEIDQGAAFLRGVHDSWTDLNSFMSTHLWWHYALFLLSQGRAAEALATYDARVWGVDKGYSQDQAGAVQLLSRLELAGVEVGDRWADLAGHLAARATDTAQPFLALLYLMGLARAGRAEAGTLLDAIQAQAGKAPEHSRETWADVAVPAAEGLVAYHRGDWRTAVRRLGPVLPRLVEIGGSHAQRDLFEQVVLDAYLKDRRWAPAQQMLELRRAHDPGGVPLNRALAQVYDALGLPSLARQAAARAQATAEAHRHDTSLLVN</sequence>
<name>A0A248JYQ6_9PROT</name>